<dbReference type="InterPro" id="IPR001173">
    <property type="entry name" value="Glyco_trans_2-like"/>
</dbReference>
<dbReference type="AlphaFoldDB" id="A0AAX3BET3"/>
<dbReference type="PANTHER" id="PTHR43685">
    <property type="entry name" value="GLYCOSYLTRANSFERASE"/>
    <property type="match status" value="1"/>
</dbReference>
<dbReference type="RefSeq" id="WP_271435979.1">
    <property type="nucleotide sequence ID" value="NZ_CP073355.1"/>
</dbReference>
<dbReference type="EMBL" id="CP073355">
    <property type="protein sequence ID" value="URA10852.1"/>
    <property type="molecule type" value="Genomic_DNA"/>
</dbReference>
<dbReference type="Gene3D" id="3.90.550.10">
    <property type="entry name" value="Spore Coat Polysaccharide Biosynthesis Protein SpsA, Chain A"/>
    <property type="match status" value="1"/>
</dbReference>
<evidence type="ECO:0000313" key="2">
    <source>
        <dbReference type="EMBL" id="URA10852.1"/>
    </source>
</evidence>
<dbReference type="InterPro" id="IPR029044">
    <property type="entry name" value="Nucleotide-diphossugar_trans"/>
</dbReference>
<dbReference type="Proteomes" id="UP001056539">
    <property type="component" value="Chromosome"/>
</dbReference>
<evidence type="ECO:0000313" key="3">
    <source>
        <dbReference type="Proteomes" id="UP001056539"/>
    </source>
</evidence>
<protein>
    <submittedName>
        <fullName evidence="2">Glycosyltransferase family 2 protein</fullName>
    </submittedName>
</protein>
<feature type="domain" description="Glycosyltransferase 2-like" evidence="1">
    <location>
        <begin position="19"/>
        <end position="164"/>
    </location>
</feature>
<dbReference type="PANTHER" id="PTHR43685:SF2">
    <property type="entry name" value="GLYCOSYLTRANSFERASE 2-LIKE DOMAIN-CONTAINING PROTEIN"/>
    <property type="match status" value="1"/>
</dbReference>
<evidence type="ECO:0000259" key="1">
    <source>
        <dbReference type="Pfam" id="PF00535"/>
    </source>
</evidence>
<sequence>MMEKSLEGKNVWKERKVYILLPVHNRKKITEEFIKNLLHQTFKNFVLLLIDDGSTDGTSEMVLSYLPDAVIIRGKGNWWWGGALHQGYKWIKRNVHNGDDFVLMVNDDVSFNNDFLERALLYLDHHPDTLLLAQGKSMQTGEFIDTGTKVDWKNFSFRNAGEDEEIDCLATRGLFFRVKDFIKIGGFHPILLPHYLSDYEFTIRAKRKGLSLKTTSDVFLWVNEATTGYHEVKDMKKVFSKKSSINPFYLTMFIILSCPWKYKLSAFWNGVVKKSWYYLFGRSIK</sequence>
<dbReference type="KEGG" id="taqu:KDW03_03335"/>
<dbReference type="Pfam" id="PF00535">
    <property type="entry name" value="Glycos_transf_2"/>
    <property type="match status" value="1"/>
</dbReference>
<name>A0AAX3BET3_9SPIR</name>
<dbReference type="SUPFAM" id="SSF53448">
    <property type="entry name" value="Nucleotide-diphospho-sugar transferases"/>
    <property type="match status" value="1"/>
</dbReference>
<keyword evidence="3" id="KW-1185">Reference proteome</keyword>
<dbReference type="InterPro" id="IPR050834">
    <property type="entry name" value="Glycosyltransf_2"/>
</dbReference>
<proteinExistence type="predicted"/>
<gene>
    <name evidence="2" type="ORF">KDW03_03335</name>
</gene>
<reference evidence="2" key="2">
    <citation type="submission" date="2022-06" db="EMBL/GenBank/DDBJ databases">
        <title>Thermospira aquatica gen. nov., sp. nov.</title>
        <authorList>
            <person name="Ben Ali Gam Z."/>
            <person name="Labat M."/>
        </authorList>
    </citation>
    <scope>NUCLEOTIDE SEQUENCE</scope>
    <source>
        <strain evidence="2">F1F22</strain>
    </source>
</reference>
<accession>A0AAX3BET3</accession>
<reference evidence="2" key="1">
    <citation type="submission" date="2021-04" db="EMBL/GenBank/DDBJ databases">
        <authorList>
            <person name="Postec A."/>
        </authorList>
    </citation>
    <scope>NUCLEOTIDE SEQUENCE</scope>
    <source>
        <strain evidence="2">F1F22</strain>
    </source>
</reference>
<organism evidence="2 3">
    <name type="scientific">Thermospira aquatica</name>
    <dbReference type="NCBI Taxonomy" id="2828656"/>
    <lineage>
        <taxon>Bacteria</taxon>
        <taxon>Pseudomonadati</taxon>
        <taxon>Spirochaetota</taxon>
        <taxon>Spirochaetia</taxon>
        <taxon>Brevinematales</taxon>
        <taxon>Thermospiraceae</taxon>
        <taxon>Thermospira</taxon>
    </lineage>
</organism>